<dbReference type="AlphaFoldDB" id="A0A8H4J8W7"/>
<gene>
    <name evidence="1" type="ORF">F53441_14701</name>
</gene>
<name>A0A8H4J8W7_9HYPO</name>
<sequence>MSATIDIQALPIKLLTKILTYVRDDRGNGQESIKHSRLVSRHFNNAASPLLIPWISVCLTVESFARLENICSHPVFSRNLSHVTIILNFYEAELANNRPLFMKEARSRLLRHTETMERMTRYKSRFYWTRELHNWLSHMAWDHCTKLNQLIEEDDAETPPARIQKLFLKLYEIYKRRFEDQENLRRDNSHIDRLVAALSSLPGLSSLKFEDYNSNRAIVTSNTQRGSDKLFAADFEDSGYDEKVLRHFDRAVRPSPWCGCFETHQAASPPVEILGELCSQLGSNAIAMTIRSNNYLRSAP</sequence>
<evidence type="ECO:0008006" key="3">
    <source>
        <dbReference type="Google" id="ProtNLM"/>
    </source>
</evidence>
<evidence type="ECO:0000313" key="1">
    <source>
        <dbReference type="EMBL" id="KAF4414778.1"/>
    </source>
</evidence>
<reference evidence="1" key="1">
    <citation type="submission" date="2020-01" db="EMBL/GenBank/DDBJ databases">
        <title>Identification and distribution of gene clusters putatively required for synthesis of sphingolipid metabolism inhibitors in phylogenetically diverse species of the filamentous fungus Fusarium.</title>
        <authorList>
            <person name="Kim H.-S."/>
            <person name="Busman M."/>
            <person name="Brown D.W."/>
            <person name="Divon H."/>
            <person name="Uhlig S."/>
            <person name="Proctor R.H."/>
        </authorList>
    </citation>
    <scope>NUCLEOTIDE SEQUENCE</scope>
    <source>
        <strain evidence="1">NRRL 53441</strain>
    </source>
</reference>
<dbReference type="Proteomes" id="UP000605986">
    <property type="component" value="Unassembled WGS sequence"/>
</dbReference>
<comment type="caution">
    <text evidence="1">The sequence shown here is derived from an EMBL/GenBank/DDBJ whole genome shotgun (WGS) entry which is preliminary data.</text>
</comment>
<organism evidence="1 2">
    <name type="scientific">Fusarium austroafricanum</name>
    <dbReference type="NCBI Taxonomy" id="2364996"/>
    <lineage>
        <taxon>Eukaryota</taxon>
        <taxon>Fungi</taxon>
        <taxon>Dikarya</taxon>
        <taxon>Ascomycota</taxon>
        <taxon>Pezizomycotina</taxon>
        <taxon>Sordariomycetes</taxon>
        <taxon>Hypocreomycetidae</taxon>
        <taxon>Hypocreales</taxon>
        <taxon>Nectriaceae</taxon>
        <taxon>Fusarium</taxon>
        <taxon>Fusarium concolor species complex</taxon>
    </lineage>
</organism>
<proteinExistence type="predicted"/>
<dbReference type="OrthoDB" id="3759773at2759"/>
<protein>
    <recommendedName>
        <fullName evidence="3">F-box domain-containing protein</fullName>
    </recommendedName>
</protein>
<keyword evidence="2" id="KW-1185">Reference proteome</keyword>
<accession>A0A8H4J8W7</accession>
<evidence type="ECO:0000313" key="2">
    <source>
        <dbReference type="Proteomes" id="UP000605986"/>
    </source>
</evidence>
<dbReference type="EMBL" id="JAADJG010001696">
    <property type="protein sequence ID" value="KAF4414778.1"/>
    <property type="molecule type" value="Genomic_DNA"/>
</dbReference>